<gene>
    <name evidence="2" type="ORF">Adt_12809</name>
</gene>
<evidence type="ECO:0000256" key="1">
    <source>
        <dbReference type="SAM" id="MobiDB-lite"/>
    </source>
</evidence>
<proteinExistence type="predicted"/>
<dbReference type="AlphaFoldDB" id="A0ABD1URS7"/>
<evidence type="ECO:0000313" key="3">
    <source>
        <dbReference type="Proteomes" id="UP001604336"/>
    </source>
</evidence>
<reference evidence="3" key="1">
    <citation type="submission" date="2024-07" db="EMBL/GenBank/DDBJ databases">
        <title>Two chromosome-level genome assemblies of Korean endemic species Abeliophyllum distichum and Forsythia ovata (Oleaceae).</title>
        <authorList>
            <person name="Jang H."/>
        </authorList>
    </citation>
    <scope>NUCLEOTIDE SEQUENCE [LARGE SCALE GENOMIC DNA]</scope>
</reference>
<comment type="caution">
    <text evidence="2">The sequence shown here is derived from an EMBL/GenBank/DDBJ whole genome shotgun (WGS) entry which is preliminary data.</text>
</comment>
<name>A0ABD1URS7_9LAMI</name>
<dbReference type="Proteomes" id="UP001604336">
    <property type="component" value="Unassembled WGS sequence"/>
</dbReference>
<dbReference type="EMBL" id="JBFOLK010000003">
    <property type="protein sequence ID" value="KAL2527755.1"/>
    <property type="molecule type" value="Genomic_DNA"/>
</dbReference>
<protein>
    <submittedName>
        <fullName evidence="2">Uncharacterized protein</fullName>
    </submittedName>
</protein>
<organism evidence="2 3">
    <name type="scientific">Abeliophyllum distichum</name>
    <dbReference type="NCBI Taxonomy" id="126358"/>
    <lineage>
        <taxon>Eukaryota</taxon>
        <taxon>Viridiplantae</taxon>
        <taxon>Streptophyta</taxon>
        <taxon>Embryophyta</taxon>
        <taxon>Tracheophyta</taxon>
        <taxon>Spermatophyta</taxon>
        <taxon>Magnoliopsida</taxon>
        <taxon>eudicotyledons</taxon>
        <taxon>Gunneridae</taxon>
        <taxon>Pentapetalae</taxon>
        <taxon>asterids</taxon>
        <taxon>lamiids</taxon>
        <taxon>Lamiales</taxon>
        <taxon>Oleaceae</taxon>
        <taxon>Forsythieae</taxon>
        <taxon>Abeliophyllum</taxon>
    </lineage>
</organism>
<keyword evidence="3" id="KW-1185">Reference proteome</keyword>
<feature type="region of interest" description="Disordered" evidence="1">
    <location>
        <begin position="96"/>
        <end position="143"/>
    </location>
</feature>
<sequence>MQCSSEMEWIRIIFRNIFPIKKIYGASWMSPLCIMISPQTGNASDDGKAREKIRDESDEVLLESDYELDEEQPVIALAEKVNYDFRFGKIERQEVREDDTDYRDSDELRSLSSVDEEETSSKKRSGVDAFNPTTDMDEPLFRT</sequence>
<accession>A0ABD1URS7</accession>
<evidence type="ECO:0000313" key="2">
    <source>
        <dbReference type="EMBL" id="KAL2527755.1"/>
    </source>
</evidence>